<protein>
    <recommendedName>
        <fullName evidence="4">DUF4212 domain-containing protein</fullName>
    </recommendedName>
</protein>
<feature type="transmembrane region" description="Helical" evidence="1">
    <location>
        <begin position="26"/>
        <end position="45"/>
    </location>
</feature>
<organism evidence="2 3">
    <name type="scientific">Galbitalea soli</name>
    <dbReference type="NCBI Taxonomy" id="1268042"/>
    <lineage>
        <taxon>Bacteria</taxon>
        <taxon>Bacillati</taxon>
        <taxon>Actinomycetota</taxon>
        <taxon>Actinomycetes</taxon>
        <taxon>Micrococcales</taxon>
        <taxon>Microbacteriaceae</taxon>
        <taxon>Galbitalea</taxon>
    </lineage>
</organism>
<name>A0A7C9TRV4_9MICO</name>
<proteinExistence type="predicted"/>
<keyword evidence="1" id="KW-0472">Membrane</keyword>
<dbReference type="EMBL" id="JAAGWZ010000005">
    <property type="protein sequence ID" value="NEM92497.1"/>
    <property type="molecule type" value="Genomic_DNA"/>
</dbReference>
<feature type="transmembrane region" description="Helical" evidence="1">
    <location>
        <begin position="51"/>
        <end position="72"/>
    </location>
</feature>
<comment type="caution">
    <text evidence="2">The sequence shown here is derived from an EMBL/GenBank/DDBJ whole genome shotgun (WGS) entry which is preliminary data.</text>
</comment>
<keyword evidence="1" id="KW-1133">Transmembrane helix</keyword>
<dbReference type="Proteomes" id="UP000479756">
    <property type="component" value="Unassembled WGS sequence"/>
</dbReference>
<accession>A0A7C9TRV4</accession>
<sequence length="82" mass="9315">MTDSHERGGVRADLVFYLFRPWWRTVWLVAAVAWSVTLNVLYISGSAHTEGIGVASVIPIWAYTFGVAARRWRTRPGAPQRR</sequence>
<evidence type="ECO:0000256" key="1">
    <source>
        <dbReference type="SAM" id="Phobius"/>
    </source>
</evidence>
<gene>
    <name evidence="2" type="ORF">G3T37_14180</name>
</gene>
<reference evidence="2 3" key="1">
    <citation type="journal article" date="2014" name="Int. J. Syst. Evol. Microbiol.">
        <title>Description of Galbitalea soli gen. nov., sp. nov., and Frondihabitans sucicola sp. nov.</title>
        <authorList>
            <person name="Kim S.J."/>
            <person name="Lim J.M."/>
            <person name="Ahn J.H."/>
            <person name="Weon H.Y."/>
            <person name="Hamada M."/>
            <person name="Suzuki K."/>
            <person name="Ahn T.Y."/>
            <person name="Kwon S.W."/>
        </authorList>
    </citation>
    <scope>NUCLEOTIDE SEQUENCE [LARGE SCALE GENOMIC DNA]</scope>
    <source>
        <strain evidence="2 3">NBRC 108727</strain>
    </source>
</reference>
<keyword evidence="3" id="KW-1185">Reference proteome</keyword>
<evidence type="ECO:0008006" key="4">
    <source>
        <dbReference type="Google" id="ProtNLM"/>
    </source>
</evidence>
<dbReference type="AlphaFoldDB" id="A0A7C9TRV4"/>
<evidence type="ECO:0000313" key="2">
    <source>
        <dbReference type="EMBL" id="NEM92497.1"/>
    </source>
</evidence>
<evidence type="ECO:0000313" key="3">
    <source>
        <dbReference type="Proteomes" id="UP000479756"/>
    </source>
</evidence>
<dbReference type="RefSeq" id="WP_163474552.1">
    <property type="nucleotide sequence ID" value="NZ_JAAGWZ010000005.1"/>
</dbReference>
<keyword evidence="1" id="KW-0812">Transmembrane</keyword>